<feature type="compositionally biased region" description="Low complexity" evidence="1">
    <location>
        <begin position="30"/>
        <end position="47"/>
    </location>
</feature>
<proteinExistence type="predicted"/>
<evidence type="ECO:0000313" key="3">
    <source>
        <dbReference type="Proteomes" id="UP001365542"/>
    </source>
</evidence>
<feature type="region of interest" description="Disordered" evidence="1">
    <location>
        <begin position="1"/>
        <end position="49"/>
    </location>
</feature>
<sequence length="125" mass="13176">MSGKRQVSRPVLESTSTPMLHHHHSHHQHNSSISSTLSALSSNSNSAERSFLDLESPVSYYNDLGGSATGSAESAGSITPTTASRQGSFAFNMSALFGSSSRRTASGQQGTGDKTDLRIAAPRPR</sequence>
<accession>A0AAV9XT89</accession>
<comment type="caution">
    <text evidence="2">The sequence shown here is derived from an EMBL/GenBank/DDBJ whole genome shotgun (WGS) entry which is preliminary data.</text>
</comment>
<keyword evidence="3" id="KW-1185">Reference proteome</keyword>
<dbReference type="AlphaFoldDB" id="A0AAV9XT89"/>
<dbReference type="Proteomes" id="UP001365542">
    <property type="component" value="Unassembled WGS sequence"/>
</dbReference>
<dbReference type="EMBL" id="JAVHJO010000001">
    <property type="protein sequence ID" value="KAK6544147.1"/>
    <property type="molecule type" value="Genomic_DNA"/>
</dbReference>
<evidence type="ECO:0000256" key="1">
    <source>
        <dbReference type="SAM" id="MobiDB-lite"/>
    </source>
</evidence>
<feature type="compositionally biased region" description="Polar residues" evidence="1">
    <location>
        <begin position="100"/>
        <end position="112"/>
    </location>
</feature>
<feature type="region of interest" description="Disordered" evidence="1">
    <location>
        <begin position="100"/>
        <end position="125"/>
    </location>
</feature>
<reference evidence="2 3" key="1">
    <citation type="submission" date="2019-10" db="EMBL/GenBank/DDBJ databases">
        <authorList>
            <person name="Palmer J.M."/>
        </authorList>
    </citation>
    <scope>NUCLEOTIDE SEQUENCE [LARGE SCALE GENOMIC DNA]</scope>
    <source>
        <strain evidence="2 3">TWF694</strain>
    </source>
</reference>
<feature type="compositionally biased region" description="Low complexity" evidence="1">
    <location>
        <begin position="65"/>
        <end position="77"/>
    </location>
</feature>
<protein>
    <submittedName>
        <fullName evidence="2">Uncharacterized protein</fullName>
    </submittedName>
</protein>
<feature type="region of interest" description="Disordered" evidence="1">
    <location>
        <begin position="62"/>
        <end position="84"/>
    </location>
</feature>
<feature type="compositionally biased region" description="Basic residues" evidence="1">
    <location>
        <begin position="20"/>
        <end position="29"/>
    </location>
</feature>
<evidence type="ECO:0000313" key="2">
    <source>
        <dbReference type="EMBL" id="KAK6544147.1"/>
    </source>
</evidence>
<gene>
    <name evidence="2" type="ORF">TWF694_000854</name>
</gene>
<organism evidence="2 3">
    <name type="scientific">Orbilia ellipsospora</name>
    <dbReference type="NCBI Taxonomy" id="2528407"/>
    <lineage>
        <taxon>Eukaryota</taxon>
        <taxon>Fungi</taxon>
        <taxon>Dikarya</taxon>
        <taxon>Ascomycota</taxon>
        <taxon>Pezizomycotina</taxon>
        <taxon>Orbiliomycetes</taxon>
        <taxon>Orbiliales</taxon>
        <taxon>Orbiliaceae</taxon>
        <taxon>Orbilia</taxon>
    </lineage>
</organism>
<name>A0AAV9XT89_9PEZI</name>